<keyword evidence="1" id="KW-0812">Transmembrane</keyword>
<dbReference type="STRING" id="189381.GCA_900166615_01389"/>
<dbReference type="RefSeq" id="WP_053428431.1">
    <property type="nucleotide sequence ID" value="NZ_LGUE01000004.1"/>
</dbReference>
<reference evidence="3" key="1">
    <citation type="submission" date="2015-07" db="EMBL/GenBank/DDBJ databases">
        <title>Fjat-14235 jcm11544.</title>
        <authorList>
            <person name="Liu B."/>
            <person name="Wang J."/>
            <person name="Zhu Y."/>
            <person name="Liu G."/>
            <person name="Chen Q."/>
            <person name="Chen Z."/>
            <person name="Lan J."/>
            <person name="Che J."/>
            <person name="Ge C."/>
            <person name="Shi H."/>
            <person name="Pan Z."/>
            <person name="Liu X."/>
        </authorList>
    </citation>
    <scope>NUCLEOTIDE SEQUENCE [LARGE SCALE GENOMIC DNA]</scope>
    <source>
        <strain evidence="3">JCM 11544</strain>
    </source>
</reference>
<protein>
    <submittedName>
        <fullName evidence="2">Uncharacterized protein</fullName>
    </submittedName>
</protein>
<dbReference type="Proteomes" id="UP000037405">
    <property type="component" value="Unassembled WGS sequence"/>
</dbReference>
<dbReference type="OrthoDB" id="2897504at2"/>
<proteinExistence type="predicted"/>
<feature type="transmembrane region" description="Helical" evidence="1">
    <location>
        <begin position="7"/>
        <end position="29"/>
    </location>
</feature>
<evidence type="ECO:0000313" key="2">
    <source>
        <dbReference type="EMBL" id="KON84829.1"/>
    </source>
</evidence>
<feature type="transmembrane region" description="Helical" evidence="1">
    <location>
        <begin position="35"/>
        <end position="53"/>
    </location>
</feature>
<accession>A0A0M0G4S3</accession>
<dbReference type="EMBL" id="LGUE01000004">
    <property type="protein sequence ID" value="KON84829.1"/>
    <property type="molecule type" value="Genomic_DNA"/>
</dbReference>
<keyword evidence="1" id="KW-0472">Membrane</keyword>
<dbReference type="AlphaFoldDB" id="A0A0M0G4S3"/>
<sequence>MKNNTSLALAASLIALIGFPALFLVLSLITGQWMFLAWSIAPSLVAGLTGLMLTRNQIKKEQRTA</sequence>
<name>A0A0M0G4S3_9BACI</name>
<keyword evidence="1" id="KW-1133">Transmembrane helix</keyword>
<dbReference type="PATRIC" id="fig|189381.12.peg.2540"/>
<comment type="caution">
    <text evidence="2">The sequence shown here is derived from an EMBL/GenBank/DDBJ whole genome shotgun (WGS) entry which is preliminary data.</text>
</comment>
<evidence type="ECO:0000313" key="3">
    <source>
        <dbReference type="Proteomes" id="UP000037405"/>
    </source>
</evidence>
<organism evidence="2 3">
    <name type="scientific">Rossellomorea marisflavi</name>
    <dbReference type="NCBI Taxonomy" id="189381"/>
    <lineage>
        <taxon>Bacteria</taxon>
        <taxon>Bacillati</taxon>
        <taxon>Bacillota</taxon>
        <taxon>Bacilli</taxon>
        <taxon>Bacillales</taxon>
        <taxon>Bacillaceae</taxon>
        <taxon>Rossellomorea</taxon>
    </lineage>
</organism>
<evidence type="ECO:0000256" key="1">
    <source>
        <dbReference type="SAM" id="Phobius"/>
    </source>
</evidence>
<gene>
    <name evidence="2" type="ORF">AF331_12515</name>
</gene>
<keyword evidence="3" id="KW-1185">Reference proteome</keyword>